<dbReference type="RefSeq" id="WP_150449694.1">
    <property type="nucleotide sequence ID" value="NZ_VYSA01000003.1"/>
</dbReference>
<name>A0A5J5J115_9MICO</name>
<keyword evidence="4" id="KW-1185">Reference proteome</keyword>
<dbReference type="OrthoDB" id="3174593at2"/>
<dbReference type="NCBIfam" id="TIGR02607">
    <property type="entry name" value="antidote_HigA"/>
    <property type="match status" value="1"/>
</dbReference>
<evidence type="ECO:0000313" key="4">
    <source>
        <dbReference type="Proteomes" id="UP000325827"/>
    </source>
</evidence>
<dbReference type="Gene3D" id="1.10.260.40">
    <property type="entry name" value="lambda repressor-like DNA-binding domains"/>
    <property type="match status" value="1"/>
</dbReference>
<keyword evidence="1" id="KW-0238">DNA-binding</keyword>
<dbReference type="InterPro" id="IPR010982">
    <property type="entry name" value="Lambda_DNA-bd_dom_sf"/>
</dbReference>
<dbReference type="Pfam" id="PF01381">
    <property type="entry name" value="HTH_3"/>
    <property type="match status" value="1"/>
</dbReference>
<dbReference type="CDD" id="cd00093">
    <property type="entry name" value="HTH_XRE"/>
    <property type="match status" value="1"/>
</dbReference>
<dbReference type="Proteomes" id="UP000325827">
    <property type="component" value="Unassembled WGS sequence"/>
</dbReference>
<dbReference type="AlphaFoldDB" id="A0A5J5J115"/>
<dbReference type="PROSITE" id="PS50943">
    <property type="entry name" value="HTH_CROC1"/>
    <property type="match status" value="1"/>
</dbReference>
<dbReference type="EMBL" id="VYSA01000003">
    <property type="protein sequence ID" value="KAA9106353.1"/>
    <property type="molecule type" value="Genomic_DNA"/>
</dbReference>
<feature type="domain" description="HTH cro/C1-type" evidence="2">
    <location>
        <begin position="22"/>
        <end position="69"/>
    </location>
</feature>
<proteinExistence type="predicted"/>
<protein>
    <submittedName>
        <fullName evidence="3">HigA family addiction module antidote protein</fullName>
    </submittedName>
</protein>
<evidence type="ECO:0000256" key="1">
    <source>
        <dbReference type="ARBA" id="ARBA00023125"/>
    </source>
</evidence>
<evidence type="ECO:0000259" key="2">
    <source>
        <dbReference type="PROSITE" id="PS50943"/>
    </source>
</evidence>
<comment type="caution">
    <text evidence="3">The sequence shown here is derived from an EMBL/GenBank/DDBJ whole genome shotgun (WGS) entry which is preliminary data.</text>
</comment>
<gene>
    <name evidence="3" type="ORF">F6B43_14445</name>
</gene>
<reference evidence="4" key="1">
    <citation type="submission" date="2019-09" db="EMBL/GenBank/DDBJ databases">
        <title>Mumia zhuanghuii sp. nov. isolated from the intestinal contents of plateau pika (Ochotona curzoniae) in the Qinghai-Tibet plateau of China.</title>
        <authorList>
            <person name="Tian Z."/>
        </authorList>
    </citation>
    <scope>NUCLEOTIDE SEQUENCE [LARGE SCALE GENOMIC DNA]</scope>
    <source>
        <strain evidence="4">JCM 30598</strain>
    </source>
</reference>
<dbReference type="InterPro" id="IPR001387">
    <property type="entry name" value="Cro/C1-type_HTH"/>
</dbReference>
<accession>A0A5J5J115</accession>
<dbReference type="SUPFAM" id="SSF47413">
    <property type="entry name" value="lambda repressor-like DNA-binding domains"/>
    <property type="match status" value="1"/>
</dbReference>
<evidence type="ECO:0000313" key="3">
    <source>
        <dbReference type="EMBL" id="KAA9106353.1"/>
    </source>
</evidence>
<dbReference type="SMART" id="SM00530">
    <property type="entry name" value="HTH_XRE"/>
    <property type="match status" value="1"/>
</dbReference>
<dbReference type="GO" id="GO:0003677">
    <property type="term" value="F:DNA binding"/>
    <property type="evidence" value="ECO:0007669"/>
    <property type="project" value="UniProtKB-KW"/>
</dbReference>
<organism evidence="3 4">
    <name type="scientific">Microbacterium rhizomatis</name>
    <dbReference type="NCBI Taxonomy" id="1631477"/>
    <lineage>
        <taxon>Bacteria</taxon>
        <taxon>Bacillati</taxon>
        <taxon>Actinomycetota</taxon>
        <taxon>Actinomycetes</taxon>
        <taxon>Micrococcales</taxon>
        <taxon>Microbacteriaceae</taxon>
        <taxon>Microbacterium</taxon>
    </lineage>
</organism>
<dbReference type="PANTHER" id="PTHR36924:SF1">
    <property type="entry name" value="ANTITOXIN HIGA-1"/>
    <property type="match status" value="1"/>
</dbReference>
<dbReference type="InterPro" id="IPR013430">
    <property type="entry name" value="Toxin_antidote_HigA"/>
</dbReference>
<dbReference type="PANTHER" id="PTHR36924">
    <property type="entry name" value="ANTITOXIN HIGA-1"/>
    <property type="match status" value="1"/>
</dbReference>
<sequence>MTKAHAPITPGEILRTEFLEPLGITAYRLAQATGLPQTRLSEIIRGKRRITTDTALRLSRAFGLSERFWLNIQNDYDIELEHDEHDADLAQVELLIPA</sequence>